<name>A0ABS3Q3H9_9GAMM</name>
<dbReference type="InterPro" id="IPR014993">
    <property type="entry name" value="DUF1841"/>
</dbReference>
<evidence type="ECO:0000313" key="1">
    <source>
        <dbReference type="EMBL" id="MBO1926836.1"/>
    </source>
</evidence>
<evidence type="ECO:0000313" key="2">
    <source>
        <dbReference type="Proteomes" id="UP000664835"/>
    </source>
</evidence>
<dbReference type="Pfam" id="PF08897">
    <property type="entry name" value="DUF1841"/>
    <property type="match status" value="1"/>
</dbReference>
<proteinExistence type="predicted"/>
<gene>
    <name evidence="1" type="ORF">J3998_04545</name>
</gene>
<organism evidence="1 2">
    <name type="scientific">Thiomicrorhabdus marina</name>
    <dbReference type="NCBI Taxonomy" id="2818442"/>
    <lineage>
        <taxon>Bacteria</taxon>
        <taxon>Pseudomonadati</taxon>
        <taxon>Pseudomonadota</taxon>
        <taxon>Gammaproteobacteria</taxon>
        <taxon>Thiotrichales</taxon>
        <taxon>Piscirickettsiaceae</taxon>
        <taxon>Thiomicrorhabdus</taxon>
    </lineage>
</organism>
<dbReference type="RefSeq" id="WP_208148277.1">
    <property type="nucleotide sequence ID" value="NZ_JAGETV010000005.1"/>
</dbReference>
<protein>
    <submittedName>
        <fullName evidence="1">DUF1841 family protein</fullName>
    </submittedName>
</protein>
<comment type="caution">
    <text evidence="1">The sequence shown here is derived from an EMBL/GenBank/DDBJ whole genome shotgun (WGS) entry which is preliminary data.</text>
</comment>
<accession>A0ABS3Q3H9</accession>
<reference evidence="1 2" key="1">
    <citation type="submission" date="2021-03" db="EMBL/GenBank/DDBJ databases">
        <title>Thiomicrorhabdus sp.nov.,novel sulfur-oxidizing bacteria isolated from coastal sediment.</title>
        <authorList>
            <person name="Liu X."/>
        </authorList>
    </citation>
    <scope>NUCLEOTIDE SEQUENCE [LARGE SCALE GENOMIC DNA]</scope>
    <source>
        <strain evidence="1 2">6S2-11</strain>
    </source>
</reference>
<sequence>MLYTSERDKLRQFYVDTWKKARMGMPMEPMEQLVARVIEMHPEYHMMLENEKLGNEYKPEDGETNPFLHMGMHLGLQEQVVMDRPAGIKLIYQQLGEKIGDVMKTEHAMMDCLGEMMWQAQRSQSEPDEAAYLQCLKNLLLKH</sequence>
<dbReference type="Proteomes" id="UP000664835">
    <property type="component" value="Unassembled WGS sequence"/>
</dbReference>
<dbReference type="EMBL" id="JAGETV010000005">
    <property type="protein sequence ID" value="MBO1926836.1"/>
    <property type="molecule type" value="Genomic_DNA"/>
</dbReference>
<keyword evidence="2" id="KW-1185">Reference proteome</keyword>